<dbReference type="InterPro" id="IPR002018">
    <property type="entry name" value="CarbesteraseB"/>
</dbReference>
<dbReference type="Pfam" id="PF00135">
    <property type="entry name" value="COesterase"/>
    <property type="match status" value="1"/>
</dbReference>
<evidence type="ECO:0000313" key="3">
    <source>
        <dbReference type="EMBL" id="AEI30389.1"/>
    </source>
</evidence>
<dbReference type="PANTHER" id="PTHR11559">
    <property type="entry name" value="CARBOXYLESTERASE"/>
    <property type="match status" value="1"/>
</dbReference>
<evidence type="ECO:0000259" key="2">
    <source>
        <dbReference type="Pfam" id="PF00135"/>
    </source>
</evidence>
<dbReference type="GO" id="GO:0016787">
    <property type="term" value="F:hydrolase activity"/>
    <property type="evidence" value="ECO:0007669"/>
    <property type="project" value="UniProtKB-KW"/>
</dbReference>
<evidence type="ECO:0000256" key="1">
    <source>
        <dbReference type="SAM" id="MobiDB-lite"/>
    </source>
</evidence>
<reference evidence="3" key="1">
    <citation type="submission" date="2011-04" db="EMBL/GenBank/DDBJ databases">
        <title>Taxonomic and functional metagenomic profiling of the microbial community in the anoxic sediment of a brackish shallow lake (Laguna de Carrizo Central Spain).</title>
        <authorList>
            <consortium name="CONSOLIDER consortium CSD2007-00005"/>
            <person name="Guazzaroni M.-E."/>
            <person name="Richter M."/>
            <person name="Garcia-Salamanca A."/>
            <person name="Yarza P."/>
            <person name="Ferrer M."/>
        </authorList>
    </citation>
    <scope>NUCLEOTIDE SEQUENCE</scope>
</reference>
<feature type="region of interest" description="Disordered" evidence="1">
    <location>
        <begin position="22"/>
        <end position="53"/>
    </location>
</feature>
<feature type="compositionally biased region" description="Low complexity" evidence="1">
    <location>
        <begin position="29"/>
        <end position="45"/>
    </location>
</feature>
<dbReference type="EMBL" id="JF805090">
    <property type="protein sequence ID" value="AEI30389.1"/>
    <property type="molecule type" value="Genomic_DNA"/>
</dbReference>
<feature type="domain" description="Carboxylesterase type B" evidence="2">
    <location>
        <begin position="59"/>
        <end position="171"/>
    </location>
</feature>
<organism evidence="3">
    <name type="scientific">uncultured microorganism</name>
    <dbReference type="NCBI Taxonomy" id="358574"/>
    <lineage>
        <taxon>unclassified sequences</taxon>
        <taxon>environmental samples</taxon>
    </lineage>
</organism>
<protein>
    <submittedName>
        <fullName evidence="3">Carboxylesterase</fullName>
        <ecNumber evidence="3">3.1.1.-</ecNumber>
    </submittedName>
</protein>
<accession>F8UH82</accession>
<name>F8UH82_9ZZZZ</name>
<proteinExistence type="predicted"/>
<feature type="non-terminal residue" evidence="3">
    <location>
        <position position="177"/>
    </location>
</feature>
<keyword evidence="3" id="KW-0378">Hydrolase</keyword>
<dbReference type="EC" id="3.1.1.-" evidence="3"/>
<dbReference type="SUPFAM" id="SSF53474">
    <property type="entry name" value="alpha/beta-Hydrolases"/>
    <property type="match status" value="1"/>
</dbReference>
<gene>
    <name evidence="3" type="ORF">LDC_03218</name>
</gene>
<dbReference type="InterPro" id="IPR050309">
    <property type="entry name" value="Type-B_Carboxylest/Lipase"/>
</dbReference>
<dbReference type="InterPro" id="IPR029058">
    <property type="entry name" value="AB_hydrolase_fold"/>
</dbReference>
<dbReference type="Gene3D" id="3.40.50.1820">
    <property type="entry name" value="alpha/beta hydrolase"/>
    <property type="match status" value="1"/>
</dbReference>
<sequence>MMKKIVVDFAVAALSLAIPACSDSGGGSPADSGTDADTGADAGSDAGDDCDPDVEASADTVITTYGAVQGVVSDGVAAFLGVPYAAPPIGDLRWSAPVPPGCYDGVLDAAAFAPACPQLDRDTGEPEGDEDCLALNVWTPAALPDPPTEIPVLFFVHGGGNVLGSTSEQIGDDVYTY</sequence>
<dbReference type="AlphaFoldDB" id="F8UH82"/>